<evidence type="ECO:0000313" key="2">
    <source>
        <dbReference type="EMBL" id="AJZ59900.1"/>
    </source>
</evidence>
<dbReference type="EMBL" id="CP010026">
    <property type="protein sequence ID" value="AJZ59900.1"/>
    <property type="molecule type" value="Genomic_DNA"/>
</dbReference>
<proteinExistence type="predicted"/>
<dbReference type="InterPro" id="IPR024983">
    <property type="entry name" value="CHAT_dom"/>
</dbReference>
<evidence type="ECO:0000259" key="1">
    <source>
        <dbReference type="Pfam" id="PF12770"/>
    </source>
</evidence>
<gene>
    <name evidence="2" type="ORF">OI25_1437</name>
</gene>
<organism evidence="2 3">
    <name type="scientific">Paraburkholderia fungorum</name>
    <dbReference type="NCBI Taxonomy" id="134537"/>
    <lineage>
        <taxon>Bacteria</taxon>
        <taxon>Pseudomonadati</taxon>
        <taxon>Pseudomonadota</taxon>
        <taxon>Betaproteobacteria</taxon>
        <taxon>Burkholderiales</taxon>
        <taxon>Burkholderiaceae</taxon>
        <taxon>Paraburkholderia</taxon>
    </lineage>
</organism>
<dbReference type="KEGG" id="bfn:OI25_1437"/>
<dbReference type="AlphaFoldDB" id="A0AAU8TH62"/>
<feature type="domain" description="CHAT" evidence="1">
    <location>
        <begin position="764"/>
        <end position="913"/>
    </location>
</feature>
<accession>A0AAU8TH62</accession>
<dbReference type="Pfam" id="PF12770">
    <property type="entry name" value="CHAT"/>
    <property type="match status" value="1"/>
</dbReference>
<dbReference type="Proteomes" id="UP000032614">
    <property type="component" value="Chromosome 1"/>
</dbReference>
<reference evidence="2 3" key="1">
    <citation type="journal article" date="2015" name="Genome Announc.">
        <title>Complete genome sequences for 59 burkholderia isolates, both pathogenic and near neighbor.</title>
        <authorList>
            <person name="Johnson S.L."/>
            <person name="Bishop-Lilly K.A."/>
            <person name="Ladner J.T."/>
            <person name="Daligault H.E."/>
            <person name="Davenport K.W."/>
            <person name="Jaissle J."/>
            <person name="Frey K.G."/>
            <person name="Koroleva G.I."/>
            <person name="Bruce D.C."/>
            <person name="Coyne S.R."/>
            <person name="Broomall S.M."/>
            <person name="Li P.E."/>
            <person name="Teshima H."/>
            <person name="Gibbons H.S."/>
            <person name="Palacios G.F."/>
            <person name="Rosenzweig C.N."/>
            <person name="Redden C.L."/>
            <person name="Xu Y."/>
            <person name="Minogue T.D."/>
            <person name="Chain P.S."/>
        </authorList>
    </citation>
    <scope>NUCLEOTIDE SEQUENCE [LARGE SCALE GENOMIC DNA]</scope>
    <source>
        <strain evidence="2 3">ATCC BAA-463</strain>
    </source>
</reference>
<name>A0AAU8TH62_9BURK</name>
<sequence length="981" mass="107766">MSDRTPTRRVAYKDLAFDPLLSDPESRFAGLYVRAAADVFRFVPMPLRAVPPEIAEPPPHAPAPAPIQALGAGDWQHGLHVKFEDEGQSQELSLPVLGNQHDVRFAWTVKVSSGKRHHIATFERASPLVQLLDSTDRNKAVLDLRSGPAQIKVATGDGFAVATYGDTYPFLALVRLVECSSPRFEAVLQFHDRALEIHCESGEPMHAHFLVRPAPRRFLKSIAGTPTAAIRPAEIAIVITKPHSPRVFLDLASVPLSFADRPVSRRPASGRPRSSFPIMPIASEQQTVWPVRDNIQGAELARALRGVVYIGDVSAAQLAEVLQKNSFARFVGIVTASRKTALCALPRECRHGVRLRTGEAHYLTHNTSTIGLLVIPDIVAGWEKIEEFVGNALEKDSAPQLPQSLTDAWREQMRWRLPALPFCLDLQVAITLAVGNRQRGRVMLDRGSDQLDYDLFSDNDLWLVPWQAERVNDRDDLILEINLRLVAEYLATVVYSDLMEVAASPAAHLSAGMAVLEQTAQHYVELWERHEDLDQMQTVREQLLHAMRLHDASGTLTLPLLATAFLARFRQRLDIRGHNDRLRRINPLMLVLATGGDEARDLPLELASAYWSSYVASFSNAKPGAVVATFVRRQQMSEPLRRERHLRETIKTLCSADEQQRLRLRMKRQSLGDTVNRLLSPASIKLLHAADADRIVACAPVTLDFVPFAGTILGLERPISRMPAGEELGAAFQIVNAAALSSSSGMIGTGRAAILAPLAPRDVAERAAAEFRDELAGVLPYSGFVPEMLPQHATAEDALRLIEVSELVIFAGHAWTGIDSSGIDLQRFVLTGKELETISWTGKLVLLVGCETAAVGSGKHDIAETLLRNGARAVAGTTSEVDATHALRFVTSLLRYAMSGEAIDYAFFAARRETTIAEALLSSGIAWDNATETAERVSQEDIASDFESMLGRAGLSWDQAFSAAVFSLSWTLFGGASERLR</sequence>
<evidence type="ECO:0000313" key="3">
    <source>
        <dbReference type="Proteomes" id="UP000032614"/>
    </source>
</evidence>
<protein>
    <submittedName>
        <fullName evidence="2">CHAT domain protein</fullName>
    </submittedName>
</protein>